<name>A0A5B9W7H5_9BACT</name>
<sequence>MPFDVAFSLPPEEAMAWHIILGQQDGNVWDFEAGRWKEREK</sequence>
<dbReference type="EMBL" id="CP042997">
    <property type="protein sequence ID" value="QEH36503.1"/>
    <property type="molecule type" value="Genomic_DNA"/>
</dbReference>
<dbReference type="AlphaFoldDB" id="A0A5B9W7H5"/>
<reference evidence="1 2" key="1">
    <citation type="submission" date="2019-08" db="EMBL/GenBank/DDBJ databases">
        <title>Deep-cultivation of Planctomycetes and their phenomic and genomic characterization uncovers novel biology.</title>
        <authorList>
            <person name="Wiegand S."/>
            <person name="Jogler M."/>
            <person name="Boedeker C."/>
            <person name="Pinto D."/>
            <person name="Vollmers J."/>
            <person name="Rivas-Marin E."/>
            <person name="Kohn T."/>
            <person name="Peeters S.H."/>
            <person name="Heuer A."/>
            <person name="Rast P."/>
            <person name="Oberbeckmann S."/>
            <person name="Bunk B."/>
            <person name="Jeske O."/>
            <person name="Meyerdierks A."/>
            <person name="Storesund J.E."/>
            <person name="Kallscheuer N."/>
            <person name="Luecker S."/>
            <person name="Lage O.M."/>
            <person name="Pohl T."/>
            <person name="Merkel B.J."/>
            <person name="Hornburger P."/>
            <person name="Mueller R.-W."/>
            <person name="Bruemmer F."/>
            <person name="Labrenz M."/>
            <person name="Spormann A.M."/>
            <person name="Op den Camp H."/>
            <person name="Overmann J."/>
            <person name="Amann R."/>
            <person name="Jetten M.S.M."/>
            <person name="Mascher T."/>
            <person name="Medema M.H."/>
            <person name="Devos D.P."/>
            <person name="Kaster A.-K."/>
            <person name="Ovreas L."/>
            <person name="Rohde M."/>
            <person name="Galperin M.Y."/>
            <person name="Jogler C."/>
        </authorList>
    </citation>
    <scope>NUCLEOTIDE SEQUENCE [LARGE SCALE GENOMIC DNA]</scope>
    <source>
        <strain evidence="1 2">OJF2</strain>
    </source>
</reference>
<evidence type="ECO:0000313" key="1">
    <source>
        <dbReference type="EMBL" id="QEH36503.1"/>
    </source>
</evidence>
<dbReference type="RefSeq" id="WP_261344021.1">
    <property type="nucleotide sequence ID" value="NZ_CP042997.1"/>
</dbReference>
<accession>A0A5B9W7H5</accession>
<keyword evidence="2" id="KW-1185">Reference proteome</keyword>
<organism evidence="1 2">
    <name type="scientific">Aquisphaera giovannonii</name>
    <dbReference type="NCBI Taxonomy" id="406548"/>
    <lineage>
        <taxon>Bacteria</taxon>
        <taxon>Pseudomonadati</taxon>
        <taxon>Planctomycetota</taxon>
        <taxon>Planctomycetia</taxon>
        <taxon>Isosphaerales</taxon>
        <taxon>Isosphaeraceae</taxon>
        <taxon>Aquisphaera</taxon>
    </lineage>
</organism>
<protein>
    <submittedName>
        <fullName evidence="1">Uncharacterized protein</fullName>
    </submittedName>
</protein>
<dbReference type="Proteomes" id="UP000324233">
    <property type="component" value="Chromosome"/>
</dbReference>
<proteinExistence type="predicted"/>
<evidence type="ECO:0000313" key="2">
    <source>
        <dbReference type="Proteomes" id="UP000324233"/>
    </source>
</evidence>
<dbReference type="KEGG" id="agv:OJF2_50870"/>
<gene>
    <name evidence="1" type="ORF">OJF2_50870</name>
</gene>